<organism evidence="2">
    <name type="scientific">Symploca sp. SIO1C4</name>
    <dbReference type="NCBI Taxonomy" id="2607765"/>
    <lineage>
        <taxon>Bacteria</taxon>
        <taxon>Bacillati</taxon>
        <taxon>Cyanobacteriota</taxon>
        <taxon>Cyanophyceae</taxon>
        <taxon>Coleofasciculales</taxon>
        <taxon>Coleofasciculaceae</taxon>
        <taxon>Symploca</taxon>
    </lineage>
</organism>
<proteinExistence type="predicted"/>
<feature type="compositionally biased region" description="Polar residues" evidence="1">
    <location>
        <begin position="16"/>
        <end position="27"/>
    </location>
</feature>
<reference evidence="2" key="1">
    <citation type="submission" date="2019-11" db="EMBL/GenBank/DDBJ databases">
        <title>Genomic insights into an expanded diversity of filamentous marine cyanobacteria reveals the extraordinary biosynthetic potential of Moorea and Okeania.</title>
        <authorList>
            <person name="Ferreira Leao T."/>
            <person name="Wang M."/>
            <person name="Moss N."/>
            <person name="Da Silva R."/>
            <person name="Sanders J."/>
            <person name="Nurk S."/>
            <person name="Gurevich A."/>
            <person name="Humphrey G."/>
            <person name="Reher R."/>
            <person name="Zhu Q."/>
            <person name="Belda-Ferre P."/>
            <person name="Glukhov E."/>
            <person name="Rex R."/>
            <person name="Dorrestein P.C."/>
            <person name="Knight R."/>
            <person name="Pevzner P."/>
            <person name="Gerwick W.H."/>
            <person name="Gerwick L."/>
        </authorList>
    </citation>
    <scope>NUCLEOTIDE SEQUENCE</scope>
    <source>
        <strain evidence="2">SIO1C4</strain>
    </source>
</reference>
<feature type="compositionally biased region" description="Low complexity" evidence="1">
    <location>
        <begin position="1"/>
        <end position="13"/>
    </location>
</feature>
<dbReference type="AlphaFoldDB" id="A0A6B3NCZ5"/>
<name>A0A6B3NCZ5_9CYAN</name>
<evidence type="ECO:0000256" key="1">
    <source>
        <dbReference type="SAM" id="MobiDB-lite"/>
    </source>
</evidence>
<evidence type="ECO:0000313" key="2">
    <source>
        <dbReference type="EMBL" id="NER27954.1"/>
    </source>
</evidence>
<feature type="region of interest" description="Disordered" evidence="1">
    <location>
        <begin position="1"/>
        <end position="32"/>
    </location>
</feature>
<sequence length="84" mass="9757">MPIPSSSLSYSPSAIGDSQSVKNCSRSQTDKPRRMELIKFPYQADQQVKYLYLQAEVESLLQHLKIIKQQRLTWVQPNSPHQRQ</sequence>
<gene>
    <name evidence="2" type="ORF">F6J89_10030</name>
</gene>
<protein>
    <submittedName>
        <fullName evidence="2">Uncharacterized protein</fullName>
    </submittedName>
</protein>
<dbReference type="EMBL" id="JAAHFQ010000152">
    <property type="protein sequence ID" value="NER27954.1"/>
    <property type="molecule type" value="Genomic_DNA"/>
</dbReference>
<accession>A0A6B3NCZ5</accession>
<comment type="caution">
    <text evidence="2">The sequence shown here is derived from an EMBL/GenBank/DDBJ whole genome shotgun (WGS) entry which is preliminary data.</text>
</comment>